<dbReference type="AlphaFoldDB" id="A0AAV3QL19"/>
<protein>
    <submittedName>
        <fullName evidence="1">Uncharacterized protein</fullName>
    </submittedName>
</protein>
<keyword evidence="2" id="KW-1185">Reference proteome</keyword>
<accession>A0AAV3QL19</accession>
<proteinExistence type="predicted"/>
<gene>
    <name evidence="1" type="ORF">LIER_19615</name>
</gene>
<evidence type="ECO:0000313" key="1">
    <source>
        <dbReference type="EMBL" id="GAA0163843.1"/>
    </source>
</evidence>
<dbReference type="Proteomes" id="UP001454036">
    <property type="component" value="Unassembled WGS sequence"/>
</dbReference>
<name>A0AAV3QL19_LITER</name>
<sequence>MSDMMKLIGLLQDSEISISGAVAKDIIQGVYPEDSPREVSTHNPVKANFALSMIYKRIIGGKYEGDIEKFCFTRGTFRVKKNGQPGQSRRLLEMV</sequence>
<comment type="caution">
    <text evidence="1">The sequence shown here is derived from an EMBL/GenBank/DDBJ whole genome shotgun (WGS) entry which is preliminary data.</text>
</comment>
<evidence type="ECO:0000313" key="2">
    <source>
        <dbReference type="Proteomes" id="UP001454036"/>
    </source>
</evidence>
<organism evidence="1 2">
    <name type="scientific">Lithospermum erythrorhizon</name>
    <name type="common">Purple gromwell</name>
    <name type="synonym">Lithospermum officinale var. erythrorhizon</name>
    <dbReference type="NCBI Taxonomy" id="34254"/>
    <lineage>
        <taxon>Eukaryota</taxon>
        <taxon>Viridiplantae</taxon>
        <taxon>Streptophyta</taxon>
        <taxon>Embryophyta</taxon>
        <taxon>Tracheophyta</taxon>
        <taxon>Spermatophyta</taxon>
        <taxon>Magnoliopsida</taxon>
        <taxon>eudicotyledons</taxon>
        <taxon>Gunneridae</taxon>
        <taxon>Pentapetalae</taxon>
        <taxon>asterids</taxon>
        <taxon>lamiids</taxon>
        <taxon>Boraginales</taxon>
        <taxon>Boraginaceae</taxon>
        <taxon>Boraginoideae</taxon>
        <taxon>Lithospermeae</taxon>
        <taxon>Lithospermum</taxon>
    </lineage>
</organism>
<reference evidence="1 2" key="1">
    <citation type="submission" date="2024-01" db="EMBL/GenBank/DDBJ databases">
        <title>The complete chloroplast genome sequence of Lithospermum erythrorhizon: insights into the phylogenetic relationship among Boraginaceae species and the maternal lineages of purple gromwells.</title>
        <authorList>
            <person name="Okada T."/>
            <person name="Watanabe K."/>
        </authorList>
    </citation>
    <scope>NUCLEOTIDE SEQUENCE [LARGE SCALE GENOMIC DNA]</scope>
</reference>
<dbReference type="EMBL" id="BAABME010004869">
    <property type="protein sequence ID" value="GAA0163843.1"/>
    <property type="molecule type" value="Genomic_DNA"/>
</dbReference>